<evidence type="ECO:0000256" key="1">
    <source>
        <dbReference type="SAM" id="Coils"/>
    </source>
</evidence>
<dbReference type="AlphaFoldDB" id="A0A0V1F915"/>
<organism evidence="2 3">
    <name type="scientific">Trichinella pseudospiralis</name>
    <name type="common">Parasitic roundworm</name>
    <dbReference type="NCBI Taxonomy" id="6337"/>
    <lineage>
        <taxon>Eukaryota</taxon>
        <taxon>Metazoa</taxon>
        <taxon>Ecdysozoa</taxon>
        <taxon>Nematoda</taxon>
        <taxon>Enoplea</taxon>
        <taxon>Dorylaimia</taxon>
        <taxon>Trichinellida</taxon>
        <taxon>Trichinellidae</taxon>
        <taxon>Trichinella</taxon>
    </lineage>
</organism>
<name>A0A0V1F915_TRIPS</name>
<keyword evidence="3" id="KW-1185">Reference proteome</keyword>
<evidence type="ECO:0000313" key="2">
    <source>
        <dbReference type="EMBL" id="KRY82637.1"/>
    </source>
</evidence>
<sequence length="189" mass="22031">MKNGGMASVARRIEELEMKIAICQERYSHLDNILRVLVINCMIAVSGNNRKECGKIRRIAEIRLSNTRCTRDDVNRNSGRRTVWKSSHKYHKAKSISDPYFALYGTTGIMRTMEIMNEETCASCPRLPITLAHQVLNILSVAEFLRGEEHRRSLFRFMWHNWDYEDESLIAGSFRIFSSLLQTHDENQY</sequence>
<gene>
    <name evidence="2" type="ORF">T4D_13156</name>
</gene>
<dbReference type="Proteomes" id="UP000054995">
    <property type="component" value="Unassembled WGS sequence"/>
</dbReference>
<keyword evidence="1" id="KW-0175">Coiled coil</keyword>
<reference evidence="2 3" key="1">
    <citation type="submission" date="2015-01" db="EMBL/GenBank/DDBJ databases">
        <title>Evolution of Trichinella species and genotypes.</title>
        <authorList>
            <person name="Korhonen P.K."/>
            <person name="Edoardo P."/>
            <person name="Giuseppe L.R."/>
            <person name="Gasser R.B."/>
        </authorList>
    </citation>
    <scope>NUCLEOTIDE SEQUENCE [LARGE SCALE GENOMIC DNA]</scope>
    <source>
        <strain evidence="2">ISS470</strain>
    </source>
</reference>
<evidence type="ECO:0000313" key="3">
    <source>
        <dbReference type="Proteomes" id="UP000054995"/>
    </source>
</evidence>
<proteinExistence type="predicted"/>
<dbReference type="OrthoDB" id="5935481at2759"/>
<comment type="caution">
    <text evidence="2">The sequence shown here is derived from an EMBL/GenBank/DDBJ whole genome shotgun (WGS) entry which is preliminary data.</text>
</comment>
<accession>A0A0V1F915</accession>
<protein>
    <submittedName>
        <fullName evidence="2">Uncharacterized protein</fullName>
    </submittedName>
</protein>
<feature type="coiled-coil region" evidence="1">
    <location>
        <begin position="6"/>
        <end position="33"/>
    </location>
</feature>
<dbReference type="EMBL" id="JYDT01000167">
    <property type="protein sequence ID" value="KRY82637.1"/>
    <property type="molecule type" value="Genomic_DNA"/>
</dbReference>